<dbReference type="GO" id="GO:0005769">
    <property type="term" value="C:early endosome"/>
    <property type="evidence" value="ECO:0007669"/>
    <property type="project" value="TreeGrafter"/>
</dbReference>
<evidence type="ECO:0000313" key="4">
    <source>
        <dbReference type="EMBL" id="JAS31583.1"/>
    </source>
</evidence>
<dbReference type="GO" id="GO:0007032">
    <property type="term" value="P:endosome organization"/>
    <property type="evidence" value="ECO:0007669"/>
    <property type="project" value="TreeGrafter"/>
</dbReference>
<sequence>MRFNDKELAEMSLGEGELEGRLNYRKHPNGNFNQNGGFKERWFKLKCNLLFYFKISDQGKMEKQPAGVFVLENAHVQKELSTAMPFAFSLTFSDDPDKKHMFSARTEELVLLWVSSIKKASYEYWRSQMIILQTKISLRTGKDPLLMYPRNEGSVRDVQSSRKIVKSTFQSHIQTFSECTTSVVREAKLIDL</sequence>
<dbReference type="GO" id="GO:0005829">
    <property type="term" value="C:cytosol"/>
    <property type="evidence" value="ECO:0007669"/>
    <property type="project" value="GOC"/>
</dbReference>
<dbReference type="GO" id="GO:0042147">
    <property type="term" value="P:retrograde transport, endosome to Golgi"/>
    <property type="evidence" value="ECO:0007669"/>
    <property type="project" value="TreeGrafter"/>
</dbReference>
<name>A0A1B6D669_9HEMI</name>
<dbReference type="GO" id="GO:0001881">
    <property type="term" value="P:receptor recycling"/>
    <property type="evidence" value="ECO:0007669"/>
    <property type="project" value="TreeGrafter"/>
</dbReference>
<dbReference type="SMART" id="SM00233">
    <property type="entry name" value="PH"/>
    <property type="match status" value="1"/>
</dbReference>
<dbReference type="InterPro" id="IPR045188">
    <property type="entry name" value="Boi1/Boi2-like"/>
</dbReference>
<reference evidence="3" key="1">
    <citation type="submission" date="2015-12" db="EMBL/GenBank/DDBJ databases">
        <title>De novo transcriptome assembly of four potential Pierce s Disease insect vectors from Arizona vineyards.</title>
        <authorList>
            <person name="Tassone E.E."/>
        </authorList>
    </citation>
    <scope>NUCLEOTIDE SEQUENCE</scope>
</reference>
<evidence type="ECO:0000259" key="2">
    <source>
        <dbReference type="PROSITE" id="PS50003"/>
    </source>
</evidence>
<dbReference type="GO" id="GO:0055037">
    <property type="term" value="C:recycling endosome"/>
    <property type="evidence" value="ECO:0007669"/>
    <property type="project" value="TreeGrafter"/>
</dbReference>
<dbReference type="EMBL" id="GEDC01005715">
    <property type="protein sequence ID" value="JAS31583.1"/>
    <property type="molecule type" value="Transcribed_RNA"/>
</dbReference>
<dbReference type="InterPro" id="IPR011993">
    <property type="entry name" value="PH-like_dom_sf"/>
</dbReference>
<gene>
    <name evidence="3" type="ORF">g.17340</name>
    <name evidence="4" type="ORF">g.17343</name>
</gene>
<dbReference type="Gene3D" id="2.30.29.30">
    <property type="entry name" value="Pleckstrin-homology domain (PH domain)/Phosphotyrosine-binding domain (PTB)"/>
    <property type="match status" value="1"/>
</dbReference>
<protein>
    <recommendedName>
        <fullName evidence="1">Pleckstrin homology domain-containing family J member 1</fullName>
    </recommendedName>
</protein>
<evidence type="ECO:0000256" key="1">
    <source>
        <dbReference type="ARBA" id="ARBA00041004"/>
    </source>
</evidence>
<dbReference type="Pfam" id="PF00169">
    <property type="entry name" value="PH"/>
    <property type="match status" value="1"/>
</dbReference>
<proteinExistence type="predicted"/>
<dbReference type="EMBL" id="GEDC01016117">
    <property type="protein sequence ID" value="JAS21181.1"/>
    <property type="molecule type" value="Transcribed_RNA"/>
</dbReference>
<dbReference type="PANTHER" id="PTHR22902:SF9">
    <property type="entry name" value="PLECKSTRIN HOMOLOGY DOMAIN-CONTAINING FAMILY J MEMBER 1"/>
    <property type="match status" value="1"/>
</dbReference>
<dbReference type="InterPro" id="IPR001849">
    <property type="entry name" value="PH_domain"/>
</dbReference>
<dbReference type="SUPFAM" id="SSF50729">
    <property type="entry name" value="PH domain-like"/>
    <property type="match status" value="1"/>
</dbReference>
<dbReference type="PANTHER" id="PTHR22902">
    <property type="entry name" value="SESQUIPEDALIAN"/>
    <property type="match status" value="1"/>
</dbReference>
<dbReference type="CDD" id="cd13258">
    <property type="entry name" value="PH_PLEKHJ1"/>
    <property type="match status" value="1"/>
</dbReference>
<dbReference type="AlphaFoldDB" id="A0A1B6D669"/>
<dbReference type="GO" id="GO:0005802">
    <property type="term" value="C:trans-Golgi network"/>
    <property type="evidence" value="ECO:0007669"/>
    <property type="project" value="TreeGrafter"/>
</dbReference>
<organism evidence="3">
    <name type="scientific">Clastoptera arizonana</name>
    <name type="common">Arizona spittle bug</name>
    <dbReference type="NCBI Taxonomy" id="38151"/>
    <lineage>
        <taxon>Eukaryota</taxon>
        <taxon>Metazoa</taxon>
        <taxon>Ecdysozoa</taxon>
        <taxon>Arthropoda</taxon>
        <taxon>Hexapoda</taxon>
        <taxon>Insecta</taxon>
        <taxon>Pterygota</taxon>
        <taxon>Neoptera</taxon>
        <taxon>Paraneoptera</taxon>
        <taxon>Hemiptera</taxon>
        <taxon>Auchenorrhyncha</taxon>
        <taxon>Cercopoidea</taxon>
        <taxon>Clastopteridae</taxon>
        <taxon>Clastoptera</taxon>
    </lineage>
</organism>
<feature type="domain" description="PH" evidence="2">
    <location>
        <begin position="15"/>
        <end position="122"/>
    </location>
</feature>
<dbReference type="PROSITE" id="PS50003">
    <property type="entry name" value="PH_DOMAIN"/>
    <property type="match status" value="1"/>
</dbReference>
<accession>A0A1B6D669</accession>
<evidence type="ECO:0000313" key="3">
    <source>
        <dbReference type="EMBL" id="JAS21181.1"/>
    </source>
</evidence>